<dbReference type="AlphaFoldDB" id="A0A075FSC9"/>
<proteinExistence type="predicted"/>
<organism evidence="1">
    <name type="scientific">uncultured marine group II/III euryarchaeote AD1000_48_C11</name>
    <dbReference type="NCBI Taxonomy" id="1457777"/>
    <lineage>
        <taxon>Archaea</taxon>
        <taxon>Methanobacteriati</taxon>
        <taxon>Methanobacteriota</taxon>
        <taxon>environmental samples</taxon>
    </lineage>
</organism>
<protein>
    <recommendedName>
        <fullName evidence="2">Thioredoxin domain-containing protein</fullName>
    </recommendedName>
</protein>
<evidence type="ECO:0000313" key="1">
    <source>
        <dbReference type="EMBL" id="AIE94555.1"/>
    </source>
</evidence>
<name>A0A075FSC9_9EURY</name>
<sequence>MTRKHSISQYSGIGVRITPLLLVALLLAASTQAAATSEQSSMWHDARTGGDGGVIGALEMTLTNETTEGEITLDYSEMTPVIEVYTATWCLNCVTTEHAIDEAVGDSDVIRIHYHRHRAEPEDPFGNNATEHRWESTYGDASTAETGMSRVAPSTVFDGERMHLGTSPSSSSLVSDYSTSLNAGQTSFIGSARLTVTSYDSETRLMQFSWNASQPSDPESGDSTTILTAWLLFVEDSASFPDGSNGIGDYLHVLHDAIELDGLDGTGLAQVPTAWDGDDVSVVLLIDWTSPSMDCCGSNWPLPGPGIVTTLTCFLVALLPSRRKRLST</sequence>
<dbReference type="EMBL" id="KF900424">
    <property type="protein sequence ID" value="AIE94555.1"/>
    <property type="molecule type" value="Genomic_DNA"/>
</dbReference>
<accession>A0A075FSC9</accession>
<evidence type="ECO:0008006" key="2">
    <source>
        <dbReference type="Google" id="ProtNLM"/>
    </source>
</evidence>
<reference evidence="1" key="1">
    <citation type="journal article" date="2014" name="Genome Biol. Evol.">
        <title>Pangenome evidence for extensive interdomain horizontal transfer affecting lineage core and shell genes in uncultured planktonic thaumarchaeota and euryarchaeota.</title>
        <authorList>
            <person name="Deschamps P."/>
            <person name="Zivanovic Y."/>
            <person name="Moreira D."/>
            <person name="Rodriguez-Valera F."/>
            <person name="Lopez-Garcia P."/>
        </authorList>
    </citation>
    <scope>NUCLEOTIDE SEQUENCE</scope>
</reference>